<organism evidence="5 6">
    <name type="scientific">Pseudonocardia ammonioxydans</name>
    <dbReference type="NCBI Taxonomy" id="260086"/>
    <lineage>
        <taxon>Bacteria</taxon>
        <taxon>Bacillati</taxon>
        <taxon>Actinomycetota</taxon>
        <taxon>Actinomycetes</taxon>
        <taxon>Pseudonocardiales</taxon>
        <taxon>Pseudonocardiaceae</taxon>
        <taxon>Pseudonocardia</taxon>
    </lineage>
</organism>
<name>A0A1I4XMH8_PSUAM</name>
<proteinExistence type="predicted"/>
<dbReference type="PANTHER" id="PTHR11908">
    <property type="entry name" value="XANTHINE DEHYDROGENASE"/>
    <property type="match status" value="1"/>
</dbReference>
<keyword evidence="1" id="KW-0500">Molybdenum</keyword>
<feature type="compositionally biased region" description="Basic and acidic residues" evidence="3">
    <location>
        <begin position="142"/>
        <end position="151"/>
    </location>
</feature>
<dbReference type="SUPFAM" id="SSF56003">
    <property type="entry name" value="Molybdenum cofactor-binding domain"/>
    <property type="match status" value="1"/>
</dbReference>
<dbReference type="SUPFAM" id="SSF54665">
    <property type="entry name" value="CO dehydrogenase molybdoprotein N-domain-like"/>
    <property type="match status" value="1"/>
</dbReference>
<reference evidence="5 6" key="1">
    <citation type="submission" date="2016-10" db="EMBL/GenBank/DDBJ databases">
        <authorList>
            <person name="de Groot N.N."/>
        </authorList>
    </citation>
    <scope>NUCLEOTIDE SEQUENCE [LARGE SCALE GENOMIC DNA]</scope>
    <source>
        <strain evidence="5 6">CGMCC 4.1877</strain>
    </source>
</reference>
<dbReference type="InterPro" id="IPR008274">
    <property type="entry name" value="AldOxase/xan_DH_MoCoBD1"/>
</dbReference>
<feature type="region of interest" description="Disordered" evidence="3">
    <location>
        <begin position="140"/>
        <end position="165"/>
    </location>
</feature>
<dbReference type="Gene3D" id="3.30.365.10">
    <property type="entry name" value="Aldehyde oxidase/xanthine dehydrogenase, molybdopterin binding domain"/>
    <property type="match status" value="4"/>
</dbReference>
<keyword evidence="6" id="KW-1185">Reference proteome</keyword>
<evidence type="ECO:0000256" key="3">
    <source>
        <dbReference type="SAM" id="MobiDB-lite"/>
    </source>
</evidence>
<dbReference type="PANTHER" id="PTHR11908:SF132">
    <property type="entry name" value="ALDEHYDE OXIDASE 1-RELATED"/>
    <property type="match status" value="1"/>
</dbReference>
<dbReference type="Gene3D" id="3.90.1170.50">
    <property type="entry name" value="Aldehyde oxidase/xanthine dehydrogenase, a/b hammerhead"/>
    <property type="match status" value="1"/>
</dbReference>
<dbReference type="InterPro" id="IPR046867">
    <property type="entry name" value="AldOxase/xan_DH_MoCoBD2"/>
</dbReference>
<protein>
    <submittedName>
        <fullName evidence="5">Xanthine dehydrogenase YagR molybdenum-binding subunit</fullName>
    </submittedName>
</protein>
<dbReference type="InterPro" id="IPR036856">
    <property type="entry name" value="Ald_Oxase/Xan_DH_a/b_sf"/>
</dbReference>
<dbReference type="AlphaFoldDB" id="A0A1I4XMH8"/>
<dbReference type="OrthoDB" id="135295at2"/>
<sequence>MTEMLEHRAIGADLPRRDGAEKVRGTARYADESPAERPAYCRIVQAPLARGRITGVDPAVAEASGGVLAVLTPRSPGGRGAAEQLADTSDAEYAILQDDEVHFRGQVVAVVVAETFEQARHAADLVEVTYDEQPGDTLFSAERNDLYRPEQVESGDPPDSSEGDVDAALEAGPVRIRHTYTTPMLHNNPMEPHATTALWEPDGHGGAGSLTLWDSTQSVHAVGTTVSGVLGLDPEQVRVVCPYVGGGFGSKGIPHQNVVTAGMAARAVPGRPVRLPLTRQQTFSLAGYRPPTVQRVALAADADGRLTAIANDVVEQTSRVKEFAEQTVLPARTMYAAPNRRTSTRLAALDVPIPSWMRAPGECPGMFAPEVAMDELAHELGVDPIVLRERNEPETDPDSGLPFSSRNVLACLHRGAERFGWAGRDPRPGERVHGGWRWGTGVAASVYPTSRMPVSEAEITRVDGRYVARIGAADLGTGTWTALVQIAADALEVAVDEVDVLIGDTDHPEASVAGGSTGINTWGSTLVAAAQEFRKRFGDTPADGDSARAGVPPNDAAERYAMSAYGAQFAEVAVHADTGEIRVPRLYGTFAVGRVVNPRMARSQLVGGMTMGLGMALHENSLFDPRTGHVVNHDLAEYHVPTQADVADLRADWIDEHDPHVNAMGTKGIGEIGIVGTAAAVANAVWHATGTRVRDLPVTLDAVL</sequence>
<dbReference type="EMBL" id="FOUY01000011">
    <property type="protein sequence ID" value="SFN27022.1"/>
    <property type="molecule type" value="Genomic_DNA"/>
</dbReference>
<gene>
    <name evidence="5" type="ORF">SAMN05216207_1011140</name>
</gene>
<dbReference type="Pfam" id="PF20256">
    <property type="entry name" value="MoCoBD_2"/>
    <property type="match status" value="2"/>
</dbReference>
<feature type="domain" description="Aldehyde oxidase/xanthine dehydrogenase a/b hammerhead" evidence="4">
    <location>
        <begin position="24"/>
        <end position="134"/>
    </location>
</feature>
<dbReference type="InterPro" id="IPR000674">
    <property type="entry name" value="Ald_Oxase/Xan_DH_a/b"/>
</dbReference>
<evidence type="ECO:0000256" key="2">
    <source>
        <dbReference type="ARBA" id="ARBA00023002"/>
    </source>
</evidence>
<dbReference type="SMART" id="SM01008">
    <property type="entry name" value="Ald_Xan_dh_C"/>
    <property type="match status" value="1"/>
</dbReference>
<dbReference type="RefSeq" id="WP_093342216.1">
    <property type="nucleotide sequence ID" value="NZ_FOUY01000011.1"/>
</dbReference>
<dbReference type="InterPro" id="IPR016208">
    <property type="entry name" value="Ald_Oxase/xanthine_DH-like"/>
</dbReference>
<evidence type="ECO:0000259" key="4">
    <source>
        <dbReference type="SMART" id="SM01008"/>
    </source>
</evidence>
<evidence type="ECO:0000313" key="6">
    <source>
        <dbReference type="Proteomes" id="UP000199614"/>
    </source>
</evidence>
<dbReference type="Pfam" id="PF01315">
    <property type="entry name" value="Ald_Xan_dh_C"/>
    <property type="match status" value="1"/>
</dbReference>
<dbReference type="GO" id="GO:0016491">
    <property type="term" value="F:oxidoreductase activity"/>
    <property type="evidence" value="ECO:0007669"/>
    <property type="project" value="UniProtKB-KW"/>
</dbReference>
<evidence type="ECO:0000256" key="1">
    <source>
        <dbReference type="ARBA" id="ARBA00022505"/>
    </source>
</evidence>
<evidence type="ECO:0000313" key="5">
    <source>
        <dbReference type="EMBL" id="SFN27022.1"/>
    </source>
</evidence>
<dbReference type="InterPro" id="IPR037165">
    <property type="entry name" value="AldOxase/xan_DH_Mopterin-bd_sf"/>
</dbReference>
<dbReference type="Proteomes" id="UP000199614">
    <property type="component" value="Unassembled WGS sequence"/>
</dbReference>
<keyword evidence="2" id="KW-0560">Oxidoreductase</keyword>
<dbReference type="Pfam" id="PF02738">
    <property type="entry name" value="MoCoBD_1"/>
    <property type="match status" value="1"/>
</dbReference>
<accession>A0A1I4XMH8</accession>
<feature type="region of interest" description="Disordered" evidence="3">
    <location>
        <begin position="1"/>
        <end position="34"/>
    </location>
</feature>
<dbReference type="GO" id="GO:0005506">
    <property type="term" value="F:iron ion binding"/>
    <property type="evidence" value="ECO:0007669"/>
    <property type="project" value="InterPro"/>
</dbReference>
<dbReference type="STRING" id="260086.SAMN05216207_1011140"/>